<proteinExistence type="predicted"/>
<evidence type="ECO:0000313" key="1">
    <source>
        <dbReference type="EMBL" id="RVU11474.1"/>
    </source>
</evidence>
<gene>
    <name evidence="1" type="ORF">EOE48_28385</name>
</gene>
<dbReference type="Pfam" id="PF07277">
    <property type="entry name" value="SapC"/>
    <property type="match status" value="1"/>
</dbReference>
<name>A0A437NN88_9HYPH</name>
<dbReference type="Proteomes" id="UP000286997">
    <property type="component" value="Unassembled WGS sequence"/>
</dbReference>
<sequence>MSLLPLFYRAAVPLDREVHRDLHLARPQRFGFARISHLVPAVVDEFEPACRHLPILFVAESHGPTPVFLTGLVPGRCALVDEAGAWSGRYLPAYLRRYPFILGETGEAPPLVCLDDTSEAVRREADAADPPGYAPLFQGDGRDTPLLQERMRLMIEYAEAARRTAAFGRTLQDLGLLRAVTVQGRDPATGESHALHGVLGVDEAALAALPGDGLLRLHREGGLAAVHAHLVSLQAVADFALVFAPPEPAGPAPAARVQDAAA</sequence>
<evidence type="ECO:0000313" key="2">
    <source>
        <dbReference type="Proteomes" id="UP000286997"/>
    </source>
</evidence>
<dbReference type="RefSeq" id="WP_127734218.1">
    <property type="nucleotide sequence ID" value="NZ_SACP01000072.1"/>
</dbReference>
<comment type="caution">
    <text evidence="1">The sequence shown here is derived from an EMBL/GenBank/DDBJ whole genome shotgun (WGS) entry which is preliminary data.</text>
</comment>
<dbReference type="AlphaFoldDB" id="A0A437NN88"/>
<organism evidence="1 2">
    <name type="scientific">Methylobacterium oryzihabitans</name>
    <dbReference type="NCBI Taxonomy" id="2499852"/>
    <lineage>
        <taxon>Bacteria</taxon>
        <taxon>Pseudomonadati</taxon>
        <taxon>Pseudomonadota</taxon>
        <taxon>Alphaproteobacteria</taxon>
        <taxon>Hyphomicrobiales</taxon>
        <taxon>Methylobacteriaceae</taxon>
        <taxon>Methylobacterium</taxon>
    </lineage>
</organism>
<dbReference type="EMBL" id="SACP01000072">
    <property type="protein sequence ID" value="RVU11474.1"/>
    <property type="molecule type" value="Genomic_DNA"/>
</dbReference>
<accession>A0A437NN88</accession>
<dbReference type="InterPro" id="IPR010836">
    <property type="entry name" value="SapC"/>
</dbReference>
<reference evidence="1 2" key="1">
    <citation type="submission" date="2019-01" db="EMBL/GenBank/DDBJ databases">
        <authorList>
            <person name="Chen W.-M."/>
        </authorList>
    </citation>
    <scope>NUCLEOTIDE SEQUENCE [LARGE SCALE GENOMIC DNA]</scope>
    <source>
        <strain evidence="1 2">TER-1</strain>
    </source>
</reference>
<keyword evidence="2" id="KW-1185">Reference proteome</keyword>
<dbReference type="OrthoDB" id="9806524at2"/>
<protein>
    <submittedName>
        <fullName evidence="1">SapC family protein</fullName>
    </submittedName>
</protein>